<sequence length="350" mass="37700">MAPIGVALIGGGIFAKEQHMPAILKCDSLSLKAIYSRSLKSAKDTAALNTKGDAVPELYSGDSDKPNDYASLLLRKDIDAVIIALPIISQPEFVQAALAAGKHVLSEKPIASGVKAGKELIDYYRGISAEKKVTFSVAENFRFTPSFLYAAAEARKLGKPTHFVVKSLKLMEQSNKWYGTAWRQKPQYQGGFLLDGGVHDAAATRMLLGDSKPQTVHATTRLVQPHLPPIDTVSALVQTTSGATGTFQLSCGSHLKAFDWEFGYEGGSVKVNGQTVKVKRAGDNGEESVREFEWSSGVSEEVAAWAAALVSGTPDVRMSPEEALADVEFLERMFVSGEQDGAAQTYELQI</sequence>
<dbReference type="Proteomes" id="UP001498421">
    <property type="component" value="Unassembled WGS sequence"/>
</dbReference>
<proteinExistence type="inferred from homology"/>
<dbReference type="EMBL" id="JAZAVK010000144">
    <property type="protein sequence ID" value="KAK7419810.1"/>
    <property type="molecule type" value="Genomic_DNA"/>
</dbReference>
<keyword evidence="5" id="KW-1185">Reference proteome</keyword>
<gene>
    <name evidence="4" type="ORF">QQZ08_010698</name>
</gene>
<protein>
    <recommendedName>
        <fullName evidence="6">Gfo/Idh/MocA-like oxidoreductase N-terminal domain-containing protein</fullName>
    </recommendedName>
</protein>
<name>A0ABR1HFW0_9HYPO</name>
<dbReference type="Pfam" id="PF22725">
    <property type="entry name" value="GFO_IDH_MocA_C3"/>
    <property type="match status" value="1"/>
</dbReference>
<evidence type="ECO:0008006" key="6">
    <source>
        <dbReference type="Google" id="ProtNLM"/>
    </source>
</evidence>
<dbReference type="Gene3D" id="3.40.50.720">
    <property type="entry name" value="NAD(P)-binding Rossmann-like Domain"/>
    <property type="match status" value="1"/>
</dbReference>
<dbReference type="InterPro" id="IPR055170">
    <property type="entry name" value="GFO_IDH_MocA-like_dom"/>
</dbReference>
<evidence type="ECO:0000313" key="4">
    <source>
        <dbReference type="EMBL" id="KAK7419810.1"/>
    </source>
</evidence>
<dbReference type="SUPFAM" id="SSF55347">
    <property type="entry name" value="Glyceraldehyde-3-phosphate dehydrogenase-like, C-terminal domain"/>
    <property type="match status" value="1"/>
</dbReference>
<dbReference type="SUPFAM" id="SSF51735">
    <property type="entry name" value="NAD(P)-binding Rossmann-fold domains"/>
    <property type="match status" value="1"/>
</dbReference>
<dbReference type="InterPro" id="IPR000683">
    <property type="entry name" value="Gfo/Idh/MocA-like_OxRdtase_N"/>
</dbReference>
<comment type="similarity">
    <text evidence="1">Belongs to the Gfo/Idh/MocA family.</text>
</comment>
<feature type="domain" description="Gfo/Idh/MocA-like oxidoreductase N-terminal" evidence="2">
    <location>
        <begin position="4"/>
        <end position="124"/>
    </location>
</feature>
<dbReference type="Gene3D" id="3.30.360.10">
    <property type="entry name" value="Dihydrodipicolinate Reductase, domain 2"/>
    <property type="match status" value="1"/>
</dbReference>
<dbReference type="PANTHER" id="PTHR42840">
    <property type="entry name" value="NAD(P)-BINDING ROSSMANN-FOLD SUPERFAMILY PROTEIN-RELATED"/>
    <property type="match status" value="1"/>
</dbReference>
<comment type="caution">
    <text evidence="4">The sequence shown here is derived from an EMBL/GenBank/DDBJ whole genome shotgun (WGS) entry which is preliminary data.</text>
</comment>
<dbReference type="PANTHER" id="PTHR42840:SF5">
    <property type="entry name" value="NAD(P)-BINDING ROSSMANN-FOLD SUPERFAMILY PROTEIN"/>
    <property type="match status" value="1"/>
</dbReference>
<feature type="domain" description="GFO/IDH/MocA-like oxidoreductase" evidence="3">
    <location>
        <begin position="152"/>
        <end position="260"/>
    </location>
</feature>
<dbReference type="InterPro" id="IPR036291">
    <property type="entry name" value="NAD(P)-bd_dom_sf"/>
</dbReference>
<evidence type="ECO:0000259" key="3">
    <source>
        <dbReference type="Pfam" id="PF22725"/>
    </source>
</evidence>
<evidence type="ECO:0000256" key="1">
    <source>
        <dbReference type="ARBA" id="ARBA00010928"/>
    </source>
</evidence>
<dbReference type="Pfam" id="PF01408">
    <property type="entry name" value="GFO_IDH_MocA"/>
    <property type="match status" value="1"/>
</dbReference>
<accession>A0ABR1HFW0</accession>
<organism evidence="4 5">
    <name type="scientific">Neonectria magnoliae</name>
    <dbReference type="NCBI Taxonomy" id="2732573"/>
    <lineage>
        <taxon>Eukaryota</taxon>
        <taxon>Fungi</taxon>
        <taxon>Dikarya</taxon>
        <taxon>Ascomycota</taxon>
        <taxon>Pezizomycotina</taxon>
        <taxon>Sordariomycetes</taxon>
        <taxon>Hypocreomycetidae</taxon>
        <taxon>Hypocreales</taxon>
        <taxon>Nectriaceae</taxon>
        <taxon>Neonectria</taxon>
    </lineage>
</organism>
<evidence type="ECO:0000259" key="2">
    <source>
        <dbReference type="Pfam" id="PF01408"/>
    </source>
</evidence>
<evidence type="ECO:0000313" key="5">
    <source>
        <dbReference type="Proteomes" id="UP001498421"/>
    </source>
</evidence>
<reference evidence="4 5" key="1">
    <citation type="journal article" date="2025" name="Microbiol. Resour. Announc.">
        <title>Draft genome sequences for Neonectria magnoliae and Neonectria punicea, canker pathogens of Liriodendron tulipifera and Acer saccharum in West Virginia.</title>
        <authorList>
            <person name="Petronek H.M."/>
            <person name="Kasson M.T."/>
            <person name="Metheny A.M."/>
            <person name="Stauder C.M."/>
            <person name="Lovett B."/>
            <person name="Lynch S.C."/>
            <person name="Garnas J.R."/>
            <person name="Kasson L.R."/>
            <person name="Stajich J.E."/>
        </authorList>
    </citation>
    <scope>NUCLEOTIDE SEQUENCE [LARGE SCALE GENOMIC DNA]</scope>
    <source>
        <strain evidence="4 5">NRRL 64651</strain>
    </source>
</reference>